<dbReference type="EMBL" id="QHKS01000006">
    <property type="protein sequence ID" value="RDK02713.1"/>
    <property type="molecule type" value="Genomic_DNA"/>
</dbReference>
<organism evidence="1 2">
    <name type="scientific">Paraburkholderia lacunae</name>
    <dbReference type="NCBI Taxonomy" id="2211104"/>
    <lineage>
        <taxon>Bacteria</taxon>
        <taxon>Pseudomonadati</taxon>
        <taxon>Pseudomonadota</taxon>
        <taxon>Betaproteobacteria</taxon>
        <taxon>Burkholderiales</taxon>
        <taxon>Burkholderiaceae</taxon>
        <taxon>Paraburkholderia</taxon>
    </lineage>
</organism>
<accession>A0A370NAS4</accession>
<sequence length="82" mass="9269">MNTAEKSLHYLVDKWLAPAASMRIRVVQFGRMRGDSGRYVHVEALAPGGSRAIFFFRHRDGCWCVFPPQTARPAMNGYRLAA</sequence>
<reference evidence="2" key="1">
    <citation type="submission" date="2018-05" db="EMBL/GenBank/DDBJ databases">
        <authorList>
            <person name="Feng T."/>
        </authorList>
    </citation>
    <scope>NUCLEOTIDE SEQUENCE [LARGE SCALE GENOMIC DNA]</scope>
    <source>
        <strain evidence="2">S27</strain>
    </source>
</reference>
<proteinExistence type="predicted"/>
<protein>
    <submittedName>
        <fullName evidence="1">Uncharacterized protein</fullName>
    </submittedName>
</protein>
<dbReference type="OrthoDB" id="8926609at2"/>
<comment type="caution">
    <text evidence="1">The sequence shown here is derived from an EMBL/GenBank/DDBJ whole genome shotgun (WGS) entry which is preliminary data.</text>
</comment>
<evidence type="ECO:0000313" key="2">
    <source>
        <dbReference type="Proteomes" id="UP000254875"/>
    </source>
</evidence>
<dbReference type="RefSeq" id="WP_115100741.1">
    <property type="nucleotide sequence ID" value="NZ_QHKS01000006.1"/>
</dbReference>
<name>A0A370NAS4_9BURK</name>
<evidence type="ECO:0000313" key="1">
    <source>
        <dbReference type="EMBL" id="RDK02713.1"/>
    </source>
</evidence>
<keyword evidence="2" id="KW-1185">Reference proteome</keyword>
<gene>
    <name evidence="1" type="ORF">DLM46_10670</name>
</gene>
<dbReference type="AlphaFoldDB" id="A0A370NAS4"/>
<dbReference type="Proteomes" id="UP000254875">
    <property type="component" value="Unassembled WGS sequence"/>
</dbReference>